<feature type="domain" description="Cadherin" evidence="11">
    <location>
        <begin position="423"/>
        <end position="523"/>
    </location>
</feature>
<evidence type="ECO:0000256" key="8">
    <source>
        <dbReference type="ARBA" id="ARBA00023136"/>
    </source>
</evidence>
<keyword evidence="3" id="KW-0812">Transmembrane</keyword>
<dbReference type="GO" id="GO:0005509">
    <property type="term" value="F:calcium ion binding"/>
    <property type="evidence" value="ECO:0007669"/>
    <property type="project" value="UniProtKB-UniRule"/>
</dbReference>
<feature type="domain" description="Cadherin" evidence="11">
    <location>
        <begin position="734"/>
        <end position="845"/>
    </location>
</feature>
<evidence type="ECO:0000256" key="7">
    <source>
        <dbReference type="ARBA" id="ARBA00022989"/>
    </source>
</evidence>
<protein>
    <submittedName>
        <fullName evidence="12">Ap-cadherin</fullName>
    </submittedName>
</protein>
<organism evidence="12 13">
    <name type="scientific">Stichopus japonicus</name>
    <name type="common">Sea cucumber</name>
    <dbReference type="NCBI Taxonomy" id="307972"/>
    <lineage>
        <taxon>Eukaryota</taxon>
        <taxon>Metazoa</taxon>
        <taxon>Echinodermata</taxon>
        <taxon>Eleutherozoa</taxon>
        <taxon>Echinozoa</taxon>
        <taxon>Holothuroidea</taxon>
        <taxon>Aspidochirotacea</taxon>
        <taxon>Aspidochirotida</taxon>
        <taxon>Stichopodidae</taxon>
        <taxon>Apostichopus</taxon>
    </lineage>
</organism>
<proteinExistence type="predicted"/>
<dbReference type="EMBL" id="MRZV01000001">
    <property type="protein sequence ID" value="PIK63001.1"/>
    <property type="molecule type" value="Genomic_DNA"/>
</dbReference>
<dbReference type="GO" id="GO:0045296">
    <property type="term" value="F:cadherin binding"/>
    <property type="evidence" value="ECO:0007669"/>
    <property type="project" value="TreeGrafter"/>
</dbReference>
<dbReference type="Gene3D" id="2.60.40.60">
    <property type="entry name" value="Cadherins"/>
    <property type="match status" value="8"/>
</dbReference>
<keyword evidence="4" id="KW-0732">Signal</keyword>
<evidence type="ECO:0000256" key="10">
    <source>
        <dbReference type="PROSITE-ProRule" id="PRU00043"/>
    </source>
</evidence>
<accession>A0A2G8LRZ7</accession>
<dbReference type="GO" id="GO:0016477">
    <property type="term" value="P:cell migration"/>
    <property type="evidence" value="ECO:0007669"/>
    <property type="project" value="TreeGrafter"/>
</dbReference>
<evidence type="ECO:0000256" key="6">
    <source>
        <dbReference type="ARBA" id="ARBA00022837"/>
    </source>
</evidence>
<dbReference type="SMART" id="SM00112">
    <property type="entry name" value="CA"/>
    <property type="match status" value="6"/>
</dbReference>
<reference evidence="12" key="1">
    <citation type="journal article" date="2017" name="PLoS Biol.">
        <title>The sea cucumber genome provides insights into morphological evolution and visceral regeneration.</title>
        <authorList>
            <person name="Zhang X."/>
            <person name="Sun L."/>
            <person name="Yuan J."/>
            <person name="Sun Y."/>
            <person name="Gao Y."/>
            <person name="Zhang L."/>
            <person name="Li S."/>
            <person name="Dai H."/>
            <person name="Hamel J.F."/>
            <person name="Liu C."/>
            <person name="Yu Y."/>
            <person name="Liu S."/>
            <person name="Lin W."/>
            <person name="Guo K."/>
            <person name="Jin S."/>
            <person name="Xu P."/>
            <person name="Storey K.B."/>
            <person name="Huan P."/>
            <person name="Zhang T."/>
            <person name="Zhou Y."/>
            <person name="Zhang J."/>
            <person name="Lin C."/>
            <person name="Li X."/>
            <person name="Xing L."/>
            <person name="Huo D."/>
            <person name="Sun M."/>
            <person name="Wang L."/>
            <person name="Mercier A."/>
            <person name="Li F."/>
            <person name="Yang H."/>
            <person name="Xiang J."/>
        </authorList>
    </citation>
    <scope>NUCLEOTIDE SEQUENCE [LARGE SCALE GENOMIC DNA]</scope>
    <source>
        <strain evidence="12">Shaxun</strain>
        <tissue evidence="12">Muscle</tissue>
    </source>
</reference>
<keyword evidence="5" id="KW-0677">Repeat</keyword>
<dbReference type="Proteomes" id="UP000230750">
    <property type="component" value="Unassembled WGS sequence"/>
</dbReference>
<evidence type="ECO:0000313" key="12">
    <source>
        <dbReference type="EMBL" id="PIK63001.1"/>
    </source>
</evidence>
<dbReference type="PANTHER" id="PTHR24027:SF438">
    <property type="entry name" value="CADHERIN 23"/>
    <property type="match status" value="1"/>
</dbReference>
<name>A0A2G8LRZ7_STIJA</name>
<keyword evidence="6 10" id="KW-0106">Calcium</keyword>
<comment type="caution">
    <text evidence="12">The sequence shown here is derived from an EMBL/GenBank/DDBJ whole genome shotgun (WGS) entry which is preliminary data.</text>
</comment>
<dbReference type="AlphaFoldDB" id="A0A2G8LRZ7"/>
<gene>
    <name evidence="12" type="ORF">BSL78_00008</name>
</gene>
<feature type="domain" description="Cadherin" evidence="11">
    <location>
        <begin position="629"/>
        <end position="733"/>
    </location>
</feature>
<dbReference type="PROSITE" id="PS00232">
    <property type="entry name" value="CADHERIN_1"/>
    <property type="match status" value="1"/>
</dbReference>
<dbReference type="PROSITE" id="PS50268">
    <property type="entry name" value="CADHERIN_2"/>
    <property type="match status" value="6"/>
</dbReference>
<dbReference type="InterPro" id="IPR002126">
    <property type="entry name" value="Cadherin-like_dom"/>
</dbReference>
<evidence type="ECO:0000256" key="2">
    <source>
        <dbReference type="ARBA" id="ARBA00022536"/>
    </source>
</evidence>
<dbReference type="GO" id="GO:0016342">
    <property type="term" value="C:catenin complex"/>
    <property type="evidence" value="ECO:0007669"/>
    <property type="project" value="TreeGrafter"/>
</dbReference>
<feature type="domain" description="Cadherin" evidence="11">
    <location>
        <begin position="319"/>
        <end position="415"/>
    </location>
</feature>
<evidence type="ECO:0000256" key="3">
    <source>
        <dbReference type="ARBA" id="ARBA00022692"/>
    </source>
</evidence>
<keyword evidence="8" id="KW-0472">Membrane</keyword>
<dbReference type="PANTHER" id="PTHR24027">
    <property type="entry name" value="CADHERIN-23"/>
    <property type="match status" value="1"/>
</dbReference>
<comment type="subcellular location">
    <subcellularLocation>
        <location evidence="1">Membrane</location>
        <topology evidence="1">Single-pass membrane protein</topology>
    </subcellularLocation>
</comment>
<dbReference type="InterPro" id="IPR020894">
    <property type="entry name" value="Cadherin_CS"/>
</dbReference>
<dbReference type="PRINTS" id="PR00205">
    <property type="entry name" value="CADHERIN"/>
</dbReference>
<dbReference type="FunFam" id="2.60.40.60:FF:000058">
    <property type="entry name" value="FAT atypical cadherin 3"/>
    <property type="match status" value="1"/>
</dbReference>
<dbReference type="OrthoDB" id="6252479at2759"/>
<dbReference type="SUPFAM" id="SSF49313">
    <property type="entry name" value="Cadherin-like"/>
    <property type="match status" value="7"/>
</dbReference>
<dbReference type="FunFam" id="2.60.40.60:FF:000020">
    <property type="entry name" value="Dachsous cadherin-related 1b"/>
    <property type="match status" value="1"/>
</dbReference>
<dbReference type="InterPro" id="IPR039808">
    <property type="entry name" value="Cadherin"/>
</dbReference>
<dbReference type="InterPro" id="IPR015919">
    <property type="entry name" value="Cadherin-like_sf"/>
</dbReference>
<keyword evidence="2" id="KW-0245">EGF-like domain</keyword>
<dbReference type="GO" id="GO:0008013">
    <property type="term" value="F:beta-catenin binding"/>
    <property type="evidence" value="ECO:0007669"/>
    <property type="project" value="TreeGrafter"/>
</dbReference>
<dbReference type="CDD" id="cd11304">
    <property type="entry name" value="Cadherin_repeat"/>
    <property type="match status" value="8"/>
</dbReference>
<feature type="domain" description="Cadherin" evidence="11">
    <location>
        <begin position="164"/>
        <end position="269"/>
    </location>
</feature>
<keyword evidence="13" id="KW-1185">Reference proteome</keyword>
<keyword evidence="9" id="KW-1015">Disulfide bond</keyword>
<evidence type="ECO:0000256" key="5">
    <source>
        <dbReference type="ARBA" id="ARBA00022737"/>
    </source>
</evidence>
<evidence type="ECO:0000256" key="4">
    <source>
        <dbReference type="ARBA" id="ARBA00022729"/>
    </source>
</evidence>
<evidence type="ECO:0000256" key="9">
    <source>
        <dbReference type="ARBA" id="ARBA00023157"/>
    </source>
</evidence>
<dbReference type="STRING" id="307972.A0A2G8LRZ7"/>
<evidence type="ECO:0000313" key="13">
    <source>
        <dbReference type="Proteomes" id="UP000230750"/>
    </source>
</evidence>
<sequence>MSVRYAPTCVGAPLRSKAPLQTILDPPDQYSSLRHWLPPCDTTYVDFTILVTAQATLEWTMRAYPYLAVVPADAPNDACIYTLSASVDGEETEVNYFLRTTSVDGLGRFSVDQSTGCVLTVVTENSVEFVEDDIFILSVYATAGGETLNAEVQVFGVAHDPQFTEEVYQAYVLEESSSPQTVITVEANSFNIKLAVDYYLEPLCANCPPSSIDQVSGVVTLETTVDRESLPSYFLLVTARERPQTGVGRESTARINVIVLDVNDCSPEFVGLSNLYVEVPETETLAIFTSTDGGDPPLSSSIDVIVEVSAEEDELPEFNPDGYSYIIDERVNGEIDIGAVYANDPDRPGTGSVTYSIDPDTHFRISSGSGVITWLQGTPQEDEYSLTVSATSNTDTTSTDFIVFLNDLNDNAPVFGGCNDLDATVSEAAENGDFVIQVTATDADRGYNGQVTYSMEPANTPFEIDSSSGMITVSRFRNLDRETNPFYLITVIARDNSLTIPQLDGFCDFTISVTDVNDEEPQFQLAANDYKTAIPASLEGQKIVTVAADDPDLDSKLTYSLDDTQYFTIVPTTGEIYSRANIEGVPALNPLVVTANDTIFETSITIQIQVIDSTFAAAPVWNVYPDQYIDENTARGTILLIIAATSAGADPTIVYSLLRGARPQTNSLDSFDLNSVGDFTQAEIIVGAGELDFETVSNITLEISAKNKGQDSLQATTSINFFVLDVNDNPPTFFLNNYDASILENAPVGSPVITMVAGDLDASPEFREQAYSIVAGEQDSSFFTIDESTGEITTDSSFDREKDKEVYVINVLARNVLDLADGGANQAQASVSIYILDENDFEPYFNDTSPYSVTIGEDAQLGDEVMTVTAIDEDAGKQSNKPMGFYIFHLKLSKQ</sequence>
<evidence type="ECO:0000259" key="11">
    <source>
        <dbReference type="PROSITE" id="PS50268"/>
    </source>
</evidence>
<feature type="domain" description="Cadherin" evidence="11">
    <location>
        <begin position="540"/>
        <end position="621"/>
    </location>
</feature>
<evidence type="ECO:0000256" key="1">
    <source>
        <dbReference type="ARBA" id="ARBA00004167"/>
    </source>
</evidence>
<dbReference type="GO" id="GO:0007156">
    <property type="term" value="P:homophilic cell adhesion via plasma membrane adhesion molecules"/>
    <property type="evidence" value="ECO:0007669"/>
    <property type="project" value="InterPro"/>
</dbReference>
<keyword evidence="7" id="KW-1133">Transmembrane helix</keyword>
<dbReference type="Pfam" id="PF00028">
    <property type="entry name" value="Cadherin"/>
    <property type="match status" value="2"/>
</dbReference>